<evidence type="ECO:0000313" key="4">
    <source>
        <dbReference type="Proteomes" id="UP000550707"/>
    </source>
</evidence>
<comment type="caution">
    <text evidence="3">The sequence shown here is derived from an EMBL/GenBank/DDBJ whole genome shotgun (WGS) entry which is preliminary data.</text>
</comment>
<keyword evidence="1" id="KW-0472">Membrane</keyword>
<keyword evidence="1" id="KW-1133">Transmembrane helix</keyword>
<proteinExistence type="predicted"/>
<evidence type="ECO:0000256" key="1">
    <source>
        <dbReference type="SAM" id="Phobius"/>
    </source>
</evidence>
<dbReference type="InterPro" id="IPR033542">
    <property type="entry name" value="TM225"/>
</dbReference>
<keyword evidence="4" id="KW-1185">Reference proteome</keyword>
<sequence length="129" mass="14595">MISALLLSFFLNIILLAFPQSFPDTWKQYFVFTITFFIIGICALLALLLHSLHILKVTNTFKEAKITFLYPSFILSFSITLFFFSGSLCFFSSHHCWFLQRPIQVKPKQTSVANGSPVTVAWSKSGGDS</sequence>
<feature type="transmembrane region" description="Helical" evidence="1">
    <location>
        <begin position="67"/>
        <end position="93"/>
    </location>
</feature>
<dbReference type="Proteomes" id="UP000550707">
    <property type="component" value="Unassembled WGS sequence"/>
</dbReference>
<dbReference type="PANTHER" id="PTHR36477">
    <property type="entry name" value="TRANSMEMBRANE PROTEIN 225"/>
    <property type="match status" value="1"/>
</dbReference>
<gene>
    <name evidence="3" type="ORF">HJG59_009719</name>
</gene>
<feature type="transmembrane region" description="Helical" evidence="1">
    <location>
        <begin position="29"/>
        <end position="55"/>
    </location>
</feature>
<dbReference type="InParanoid" id="A0A7J8CRQ7"/>
<organism evidence="3 4">
    <name type="scientific">Molossus molossus</name>
    <name type="common">Pallas' mastiff bat</name>
    <name type="synonym">Vespertilio molossus</name>
    <dbReference type="NCBI Taxonomy" id="27622"/>
    <lineage>
        <taxon>Eukaryota</taxon>
        <taxon>Metazoa</taxon>
        <taxon>Chordata</taxon>
        <taxon>Craniata</taxon>
        <taxon>Vertebrata</taxon>
        <taxon>Euteleostomi</taxon>
        <taxon>Mammalia</taxon>
        <taxon>Eutheria</taxon>
        <taxon>Laurasiatheria</taxon>
        <taxon>Chiroptera</taxon>
        <taxon>Yangochiroptera</taxon>
        <taxon>Molossidae</taxon>
        <taxon>Molossus</taxon>
    </lineage>
</organism>
<dbReference type="AlphaFoldDB" id="A0A7J8CRQ7"/>
<evidence type="ECO:0008006" key="5">
    <source>
        <dbReference type="Google" id="ProtNLM"/>
    </source>
</evidence>
<dbReference type="EMBL" id="JACASF010000020">
    <property type="protein sequence ID" value="KAF6413496.1"/>
    <property type="molecule type" value="Genomic_DNA"/>
</dbReference>
<accession>A0A7J8CRQ7</accession>
<protein>
    <recommendedName>
        <fullName evidence="5">Transmembrane protein 225</fullName>
    </recommendedName>
</protein>
<feature type="chain" id="PRO_5029851609" description="Transmembrane protein 225" evidence="2">
    <location>
        <begin position="20"/>
        <end position="129"/>
    </location>
</feature>
<evidence type="ECO:0000313" key="3">
    <source>
        <dbReference type="EMBL" id="KAF6413496.1"/>
    </source>
</evidence>
<dbReference type="PANTHER" id="PTHR36477:SF2">
    <property type="entry name" value="TRANSMEMBRANE PROTEIN 225B"/>
    <property type="match status" value="1"/>
</dbReference>
<evidence type="ECO:0000256" key="2">
    <source>
        <dbReference type="SAM" id="SignalP"/>
    </source>
</evidence>
<reference evidence="3 4" key="1">
    <citation type="journal article" date="2020" name="Nature">
        <title>Six reference-quality genomes reveal evolution of bat adaptations.</title>
        <authorList>
            <person name="Jebb D."/>
            <person name="Huang Z."/>
            <person name="Pippel M."/>
            <person name="Hughes G.M."/>
            <person name="Lavrichenko K."/>
            <person name="Devanna P."/>
            <person name="Winkler S."/>
            <person name="Jermiin L.S."/>
            <person name="Skirmuntt E.C."/>
            <person name="Katzourakis A."/>
            <person name="Burkitt-Gray L."/>
            <person name="Ray D.A."/>
            <person name="Sullivan K.A.M."/>
            <person name="Roscito J.G."/>
            <person name="Kirilenko B.M."/>
            <person name="Davalos L.M."/>
            <person name="Corthals A.P."/>
            <person name="Power M.L."/>
            <person name="Jones G."/>
            <person name="Ransome R.D."/>
            <person name="Dechmann D.K.N."/>
            <person name="Locatelli A.G."/>
            <person name="Puechmaille S.J."/>
            <person name="Fedrigo O."/>
            <person name="Jarvis E.D."/>
            <person name="Hiller M."/>
            <person name="Vernes S.C."/>
            <person name="Myers E.W."/>
            <person name="Teeling E.C."/>
        </authorList>
    </citation>
    <scope>NUCLEOTIDE SEQUENCE [LARGE SCALE GENOMIC DNA]</scope>
    <source>
        <strain evidence="3">MMolMol1</strain>
        <tissue evidence="3">Muscle</tissue>
    </source>
</reference>
<name>A0A7J8CRQ7_MOLMO</name>
<keyword evidence="1" id="KW-0812">Transmembrane</keyword>
<feature type="signal peptide" evidence="2">
    <location>
        <begin position="1"/>
        <end position="19"/>
    </location>
</feature>
<keyword evidence="2" id="KW-0732">Signal</keyword>